<keyword evidence="8" id="KW-1185">Reference proteome</keyword>
<dbReference type="CDD" id="cd13896">
    <property type="entry name" value="CuRO_3_CopA"/>
    <property type="match status" value="1"/>
</dbReference>
<sequence length="767" mass="87982">MERISAILLLLFLTVSLSLFGQRSRPFPDGGIITTKNEGVKLSGKTVRYDLYVRDTVVNYTGKRRNAIAINGGIPAPTLQFTEGDTAEIYVHNELKTETSIHWHGLRLPNQYDGVPYLTTSPIAAGTIHKFVFPLIQNGTYWYHSHTKLQEQSGMHGAFIIRKREPERQKEFTVLLSDWTDMKPKEVQRSLHNQSDWFAIKKGSTQSYAEALRSGHFSTKINNEWKRIAAMDVSDVYYEKFLINGKPFQVIPDLKQNDKIRLRIINGSASTYFWLAFAGGKITVVANDGQDVRPVEVDRLIIGVSETYDIVVTIPKNMKYEFLATSEDRTSSTSLWLGEGMEMPMKRLPPLNYFKGMAMMNGMMGMNGSMKEMKMSYQLMDMNKVMYPEISADKMANIKMVGSQMSANSSMAGMDMGNQTSKTVTLNYTMLKALKNTSLPDWPTRTMNFELTGNMNRYVWTINNKAVSETDKILIKKGENIRIALFNNTMMRHPMHLHGHFFRVLNGQKEFAPLKTVLDILPMERDTIEFAASESGDWFFHCHILYHMMSGMGRVFSYENSPPNPEIPNPEQSYKKLKADDKMIHTMARVGIESSGSDGSVVLANTRYRFSTEWRVGFNKIDGWESESHFGRYIGKMQWFFPYVGWDFRRRTVDPEEKNIFGQSRDPMDNIFGQENSKNFRQVFHVGFQYTLPMLIIADASIDHTGNVRFQLIREDIPLSKRLRMNFMVNTDKEYMAGLRFVVTKYFSLSTHYDSDMGYGAGITLTY</sequence>
<dbReference type="InterPro" id="IPR008972">
    <property type="entry name" value="Cupredoxin"/>
</dbReference>
<name>A0ABV8NIK8_9SPHI</name>
<dbReference type="SUPFAM" id="SSF49503">
    <property type="entry name" value="Cupredoxins"/>
    <property type="match status" value="3"/>
</dbReference>
<evidence type="ECO:0000313" key="8">
    <source>
        <dbReference type="Proteomes" id="UP001595792"/>
    </source>
</evidence>
<feature type="domain" description="Plastocyanin-like" evidence="6">
    <location>
        <begin position="55"/>
        <end position="165"/>
    </location>
</feature>
<feature type="domain" description="Plastocyanin-like" evidence="5">
    <location>
        <begin position="445"/>
        <end position="559"/>
    </location>
</feature>
<dbReference type="PROSITE" id="PS00080">
    <property type="entry name" value="MULTICOPPER_OXIDASE2"/>
    <property type="match status" value="1"/>
</dbReference>
<dbReference type="CDD" id="cd13874">
    <property type="entry name" value="CuRO_2_CopA"/>
    <property type="match status" value="1"/>
</dbReference>
<keyword evidence="3" id="KW-0186">Copper</keyword>
<reference evidence="8" key="1">
    <citation type="journal article" date="2019" name="Int. J. Syst. Evol. Microbiol.">
        <title>The Global Catalogue of Microorganisms (GCM) 10K type strain sequencing project: providing services to taxonomists for standard genome sequencing and annotation.</title>
        <authorList>
            <consortium name="The Broad Institute Genomics Platform"/>
            <consortium name="The Broad Institute Genome Sequencing Center for Infectious Disease"/>
            <person name="Wu L."/>
            <person name="Ma J."/>
        </authorList>
    </citation>
    <scope>NUCLEOTIDE SEQUENCE [LARGE SCALE GENOMIC DNA]</scope>
    <source>
        <strain evidence="8">CCM 8689</strain>
    </source>
</reference>
<dbReference type="InterPro" id="IPR045087">
    <property type="entry name" value="Cu-oxidase_fam"/>
</dbReference>
<dbReference type="InterPro" id="IPR034282">
    <property type="entry name" value="CuRO_2_CopA"/>
</dbReference>
<keyword evidence="2" id="KW-0560">Oxidoreductase</keyword>
<dbReference type="InterPro" id="IPR034279">
    <property type="entry name" value="CuRO_3_CopA"/>
</dbReference>
<dbReference type="Pfam" id="PF00394">
    <property type="entry name" value="Cu-oxidase"/>
    <property type="match status" value="1"/>
</dbReference>
<dbReference type="Gene3D" id="2.60.40.420">
    <property type="entry name" value="Cupredoxins - blue copper proteins"/>
    <property type="match status" value="3"/>
</dbReference>
<dbReference type="InterPro" id="IPR002355">
    <property type="entry name" value="Cu_oxidase_Cu_BS"/>
</dbReference>
<dbReference type="RefSeq" id="WP_378959911.1">
    <property type="nucleotide sequence ID" value="NZ_JBHRXC010000001.1"/>
</dbReference>
<evidence type="ECO:0000256" key="2">
    <source>
        <dbReference type="ARBA" id="ARBA00023002"/>
    </source>
</evidence>
<protein>
    <submittedName>
        <fullName evidence="7">Multicopper oxidase domain-containing protein</fullName>
    </submittedName>
</protein>
<feature type="domain" description="Plastocyanin-like" evidence="4">
    <location>
        <begin position="171"/>
        <end position="325"/>
    </location>
</feature>
<dbReference type="PANTHER" id="PTHR11709">
    <property type="entry name" value="MULTI-COPPER OXIDASE"/>
    <property type="match status" value="1"/>
</dbReference>
<evidence type="ECO:0000259" key="4">
    <source>
        <dbReference type="Pfam" id="PF00394"/>
    </source>
</evidence>
<dbReference type="PROSITE" id="PS00079">
    <property type="entry name" value="MULTICOPPER_OXIDASE1"/>
    <property type="match status" value="1"/>
</dbReference>
<evidence type="ECO:0000259" key="5">
    <source>
        <dbReference type="Pfam" id="PF07731"/>
    </source>
</evidence>
<comment type="caution">
    <text evidence="7">The sequence shown here is derived from an EMBL/GenBank/DDBJ whole genome shotgun (WGS) entry which is preliminary data.</text>
</comment>
<dbReference type="Pfam" id="PF07731">
    <property type="entry name" value="Cu-oxidase_2"/>
    <property type="match status" value="1"/>
</dbReference>
<dbReference type="PANTHER" id="PTHR11709:SF394">
    <property type="entry name" value="FI03373P-RELATED"/>
    <property type="match status" value="1"/>
</dbReference>
<gene>
    <name evidence="7" type="ORF">ACFOUY_07710</name>
</gene>
<evidence type="ECO:0000259" key="6">
    <source>
        <dbReference type="Pfam" id="PF07732"/>
    </source>
</evidence>
<accession>A0ABV8NIK8</accession>
<dbReference type="InterPro" id="IPR033138">
    <property type="entry name" value="Cu_oxidase_CS"/>
</dbReference>
<dbReference type="Pfam" id="PF07732">
    <property type="entry name" value="Cu-oxidase_3"/>
    <property type="match status" value="1"/>
</dbReference>
<dbReference type="InterPro" id="IPR011706">
    <property type="entry name" value="Cu-oxidase_C"/>
</dbReference>
<dbReference type="EMBL" id="JBHSBY010000035">
    <property type="protein sequence ID" value="MFC4196579.1"/>
    <property type="molecule type" value="Genomic_DNA"/>
</dbReference>
<evidence type="ECO:0000256" key="3">
    <source>
        <dbReference type="ARBA" id="ARBA00023008"/>
    </source>
</evidence>
<dbReference type="InterPro" id="IPR011707">
    <property type="entry name" value="Cu-oxidase-like_N"/>
</dbReference>
<proteinExistence type="predicted"/>
<organism evidence="7 8">
    <name type="scientific">Pedobacter jamesrossensis</name>
    <dbReference type="NCBI Taxonomy" id="1908238"/>
    <lineage>
        <taxon>Bacteria</taxon>
        <taxon>Pseudomonadati</taxon>
        <taxon>Bacteroidota</taxon>
        <taxon>Sphingobacteriia</taxon>
        <taxon>Sphingobacteriales</taxon>
        <taxon>Sphingobacteriaceae</taxon>
        <taxon>Pedobacter</taxon>
    </lineage>
</organism>
<keyword evidence="1" id="KW-0479">Metal-binding</keyword>
<evidence type="ECO:0000256" key="1">
    <source>
        <dbReference type="ARBA" id="ARBA00022723"/>
    </source>
</evidence>
<evidence type="ECO:0000313" key="7">
    <source>
        <dbReference type="EMBL" id="MFC4196579.1"/>
    </source>
</evidence>
<dbReference type="Proteomes" id="UP001595792">
    <property type="component" value="Unassembled WGS sequence"/>
</dbReference>
<dbReference type="InterPro" id="IPR001117">
    <property type="entry name" value="Cu-oxidase_2nd"/>
</dbReference>